<dbReference type="EMBL" id="QTSX02003576">
    <property type="protein sequence ID" value="KAJ9070399.1"/>
    <property type="molecule type" value="Genomic_DNA"/>
</dbReference>
<proteinExistence type="predicted"/>
<accession>A0ACC2T6V6</accession>
<gene>
    <name evidence="1" type="primary">YME1_1</name>
    <name evidence="1" type="ORF">DSO57_1008440</name>
</gene>
<protein>
    <submittedName>
        <fullName evidence="1">I-AAA protease yme1</fullName>
    </submittedName>
</protein>
<sequence length="799" mass="88302">MFANFQAFGSIHNILASQGNLVTQAVFGIQNNVLQPVKNKLQNLGLDSLPNRLPLKNSNEKSSLAKTTPFKPRWSLENKLLPSPENLKEALQVSEFLAPNPDLLRILRKEILNLGDKENIIFGRDSQKSSSLAHLDKEALRNLCSKRKINRSWPSLSTLSGRPILYKKVTIHARGFKSKAERRLGELESEANQDPTNASKQAAFYKELYNAGYHSIVISRFENYDLGADFECLETYVLSLIQLSQNEKVVGRVLTSIQNKEAFRGLKVPHGASNQDLLRIITEKYPTQKDNIFSGAMGSLGQPIRVIVEEATRVSMWKTVRSVGSGIAYVFLALTFISLVLENTGVSKNTVKPMPEFEPDSQAPISFEDVQGVDEAKMEMVELVEFLKDPSRFNAMGGKLPKGVLLTGPPGTGKTLLAKATAGEAGVPFFFMSGSEFDEMYVGVGARRVRDLFAAARKKAPSIVFIDELDSVGAKRNPRDPTFMKQTLNQLLCELDGFSPSEGVIFIGATNFPELLDKALLRPGRFDRTIDVPLPDVRGRVQVLRLHSKKITLDPTVNLEVLARGTPGFSGAELANLVNLAAIEASRNRSPTVTAVHLESAKDRVIMGAEKKSMYITESDRLSTAYHESGHAITAFYTPCAQPLYKATVIPRGASLGMTMQLPEMDKTSYSKCELRAMMDVCMGGRVAEELFLGEDHVTTGASNDFAKATQISRSMVTELGMCQKMGVVDYTSNQDKLSSETKKEIDSQVKKLHDESYARVMALLKSKRTELDRLATTLARQETMNLPEMEAAMKGRSK</sequence>
<evidence type="ECO:0000313" key="1">
    <source>
        <dbReference type="EMBL" id="KAJ9070399.1"/>
    </source>
</evidence>
<organism evidence="1 2">
    <name type="scientific">Entomophthora muscae</name>
    <dbReference type="NCBI Taxonomy" id="34485"/>
    <lineage>
        <taxon>Eukaryota</taxon>
        <taxon>Fungi</taxon>
        <taxon>Fungi incertae sedis</taxon>
        <taxon>Zoopagomycota</taxon>
        <taxon>Entomophthoromycotina</taxon>
        <taxon>Entomophthoromycetes</taxon>
        <taxon>Entomophthorales</taxon>
        <taxon>Entomophthoraceae</taxon>
        <taxon>Entomophthora</taxon>
    </lineage>
</organism>
<name>A0ACC2T6V6_9FUNG</name>
<keyword evidence="2" id="KW-1185">Reference proteome</keyword>
<evidence type="ECO:0000313" key="2">
    <source>
        <dbReference type="Proteomes" id="UP001165960"/>
    </source>
</evidence>
<dbReference type="Proteomes" id="UP001165960">
    <property type="component" value="Unassembled WGS sequence"/>
</dbReference>
<keyword evidence="1" id="KW-0378">Hydrolase</keyword>
<reference evidence="1" key="1">
    <citation type="submission" date="2022-04" db="EMBL/GenBank/DDBJ databases">
        <title>Genome of the entomopathogenic fungus Entomophthora muscae.</title>
        <authorList>
            <person name="Elya C."/>
            <person name="Lovett B.R."/>
            <person name="Lee E."/>
            <person name="Macias A.M."/>
            <person name="Hajek A.E."/>
            <person name="De Bivort B.L."/>
            <person name="Kasson M.T."/>
            <person name="De Fine Licht H.H."/>
            <person name="Stajich J.E."/>
        </authorList>
    </citation>
    <scope>NUCLEOTIDE SEQUENCE</scope>
    <source>
        <strain evidence="1">Berkeley</strain>
    </source>
</reference>
<keyword evidence="1" id="KW-0645">Protease</keyword>
<comment type="caution">
    <text evidence="1">The sequence shown here is derived from an EMBL/GenBank/DDBJ whole genome shotgun (WGS) entry which is preliminary data.</text>
</comment>